<dbReference type="AlphaFoldDB" id="E3RMQ9"/>
<name>E3RMQ9_PYRTT</name>
<accession>E3RMQ9</accession>
<feature type="compositionally biased region" description="Pro residues" evidence="1">
    <location>
        <begin position="47"/>
        <end position="59"/>
    </location>
</feature>
<organism evidence="3">
    <name type="scientific">Pyrenophora teres f. teres (strain 0-1)</name>
    <name type="common">Barley net blotch fungus</name>
    <name type="synonym">Drechslera teres f. teres</name>
    <dbReference type="NCBI Taxonomy" id="861557"/>
    <lineage>
        <taxon>Eukaryota</taxon>
        <taxon>Fungi</taxon>
        <taxon>Dikarya</taxon>
        <taxon>Ascomycota</taxon>
        <taxon>Pezizomycotina</taxon>
        <taxon>Dothideomycetes</taxon>
        <taxon>Pleosporomycetidae</taxon>
        <taxon>Pleosporales</taxon>
        <taxon>Pleosporineae</taxon>
        <taxon>Pleosporaceae</taxon>
        <taxon>Pyrenophora</taxon>
    </lineage>
</organism>
<gene>
    <name evidence="2" type="ORF">PTT_09765</name>
</gene>
<feature type="region of interest" description="Disordered" evidence="1">
    <location>
        <begin position="1"/>
        <end position="75"/>
    </location>
</feature>
<evidence type="ECO:0000313" key="3">
    <source>
        <dbReference type="Proteomes" id="UP000001067"/>
    </source>
</evidence>
<reference evidence="2 3" key="1">
    <citation type="journal article" date="2010" name="Genome Biol.">
        <title>A first genome assembly of the barley fungal pathogen Pyrenophora teres f. teres.</title>
        <authorList>
            <person name="Ellwood S.R."/>
            <person name="Liu Z."/>
            <person name="Syme R.A."/>
            <person name="Lai Z."/>
            <person name="Hane J.K."/>
            <person name="Keiper F."/>
            <person name="Moffat C.S."/>
            <person name="Oliver R.P."/>
            <person name="Friesen T.L."/>
        </authorList>
    </citation>
    <scope>NUCLEOTIDE SEQUENCE [LARGE SCALE GENOMIC DNA]</scope>
    <source>
        <strain evidence="2 3">0-1</strain>
    </source>
</reference>
<dbReference type="EMBL" id="GL534048">
    <property type="protein sequence ID" value="EFQ92991.1"/>
    <property type="molecule type" value="Genomic_DNA"/>
</dbReference>
<protein>
    <submittedName>
        <fullName evidence="2">Uncharacterized protein</fullName>
    </submittedName>
</protein>
<dbReference type="HOGENOM" id="CLU_115055_0_0_1"/>
<evidence type="ECO:0000313" key="2">
    <source>
        <dbReference type="EMBL" id="EFQ92991.1"/>
    </source>
</evidence>
<dbReference type="KEGG" id="pte:PTT_09765"/>
<keyword evidence="3" id="KW-1185">Reference proteome</keyword>
<evidence type="ECO:0000256" key="1">
    <source>
        <dbReference type="SAM" id="MobiDB-lite"/>
    </source>
</evidence>
<proteinExistence type="predicted"/>
<sequence>MAGRKRVSNGSIAAKAPPKKRAQVALSGSASQPISISDTQQPSPSLSTPPTPSPPPPPQASYVSTFESQLRDSRPEAEIVAPFEGSEEATIVSLNTADEALTHIDKALDGDFEDNYEGIDWDRLPRFIKPPTTSRRTPS</sequence>
<dbReference type="OrthoDB" id="3791143at2759"/>
<dbReference type="Proteomes" id="UP000001067">
    <property type="component" value="Unassembled WGS sequence"/>
</dbReference>
<feature type="compositionally biased region" description="Polar residues" evidence="1">
    <location>
        <begin position="26"/>
        <end position="38"/>
    </location>
</feature>